<dbReference type="AlphaFoldDB" id="A0A8J2SU18"/>
<reference evidence="2" key="1">
    <citation type="submission" date="2021-11" db="EMBL/GenBank/DDBJ databases">
        <authorList>
            <consortium name="Genoscope - CEA"/>
            <person name="William W."/>
        </authorList>
    </citation>
    <scope>NUCLEOTIDE SEQUENCE</scope>
</reference>
<protein>
    <submittedName>
        <fullName evidence="2">Uncharacterized protein</fullName>
    </submittedName>
</protein>
<sequence>MEFITQQTQSMSLAGAPPQRQPKKYGGGGQRHQKNRRGGKANHNKQKQPGDNKENQRNGANARRRHRQHRGGGGQKRALAAAAAAGQPPPQGFYWVGYGGMPFQPAPGTYPNRTYVRPNVQAPPPWPGVFHAPPRAPAEEGPSLCFTVGDTPAKAVVTPQRKPSSTICPTTCGPTPNSDAKLRRNLADVYASFDCVLMNHAIEVSERAAAARTQGPREELTADAALAAAAAASADAALAAAADAALGDASTSSESPNQDTPLGGENYVVVTIEEVELSLNAVVALPSDDEDDNEGAADAALEARVAATQQVADVQELWMLDRSAKARRDAALLGGSSEAVVPEDDELRRNQLRASLITRQAPSPQLNPPPSFTTTDDLVAHVQEGVTYTHAVKQSATKRDGGEAQSRRDVERDRLLLDGRGPALEGGRVGYDRVVASLVSAQRKLVQRADAAAWRQNVNDATYDAFAKAALVAVNRTESGGAALDAVVATVAGEDGSKLLVPVPDSRRAEPLRVHLDLGPYACDDGWRWGIRARVEGTTFYRLFAPDDFDEERLRCTARYANALLLPLDGLGAEAVVRDASRASVVVALEPPDPKQA</sequence>
<dbReference type="Proteomes" id="UP000789595">
    <property type="component" value="Unassembled WGS sequence"/>
</dbReference>
<proteinExistence type="predicted"/>
<feature type="compositionally biased region" description="Low complexity" evidence="1">
    <location>
        <begin position="76"/>
        <end position="85"/>
    </location>
</feature>
<feature type="compositionally biased region" description="Polar residues" evidence="1">
    <location>
        <begin position="1"/>
        <end position="12"/>
    </location>
</feature>
<dbReference type="OrthoDB" id="185175at2759"/>
<keyword evidence="3" id="KW-1185">Reference proteome</keyword>
<feature type="region of interest" description="Disordered" evidence="1">
    <location>
        <begin position="1"/>
        <end position="85"/>
    </location>
</feature>
<organism evidence="2 3">
    <name type="scientific">Pelagomonas calceolata</name>
    <dbReference type="NCBI Taxonomy" id="35677"/>
    <lineage>
        <taxon>Eukaryota</taxon>
        <taxon>Sar</taxon>
        <taxon>Stramenopiles</taxon>
        <taxon>Ochrophyta</taxon>
        <taxon>Pelagophyceae</taxon>
        <taxon>Pelagomonadales</taxon>
        <taxon>Pelagomonadaceae</taxon>
        <taxon>Pelagomonas</taxon>
    </lineage>
</organism>
<evidence type="ECO:0000256" key="1">
    <source>
        <dbReference type="SAM" id="MobiDB-lite"/>
    </source>
</evidence>
<evidence type="ECO:0000313" key="3">
    <source>
        <dbReference type="Proteomes" id="UP000789595"/>
    </source>
</evidence>
<feature type="compositionally biased region" description="Basic residues" evidence="1">
    <location>
        <begin position="31"/>
        <end position="46"/>
    </location>
</feature>
<comment type="caution">
    <text evidence="2">The sequence shown here is derived from an EMBL/GenBank/DDBJ whole genome shotgun (WGS) entry which is preliminary data.</text>
</comment>
<accession>A0A8J2SU18</accession>
<feature type="region of interest" description="Disordered" evidence="1">
    <location>
        <begin position="393"/>
        <end position="413"/>
    </location>
</feature>
<feature type="compositionally biased region" description="Basic and acidic residues" evidence="1">
    <location>
        <begin position="397"/>
        <end position="413"/>
    </location>
</feature>
<name>A0A8J2SU18_9STRA</name>
<dbReference type="EMBL" id="CAKKNE010000004">
    <property type="protein sequence ID" value="CAH0374417.1"/>
    <property type="molecule type" value="Genomic_DNA"/>
</dbReference>
<gene>
    <name evidence="2" type="ORF">PECAL_4P16960</name>
</gene>
<evidence type="ECO:0000313" key="2">
    <source>
        <dbReference type="EMBL" id="CAH0374417.1"/>
    </source>
</evidence>